<dbReference type="GO" id="GO:0005654">
    <property type="term" value="C:nucleoplasm"/>
    <property type="evidence" value="ECO:0007669"/>
    <property type="project" value="UniProtKB-ARBA"/>
</dbReference>
<dbReference type="GO" id="GO:0007249">
    <property type="term" value="P:canonical NF-kappaB signal transduction"/>
    <property type="evidence" value="ECO:0007669"/>
    <property type="project" value="UniProtKB-ARBA"/>
</dbReference>
<dbReference type="SUPFAM" id="SSF47986">
    <property type="entry name" value="DEATH domain"/>
    <property type="match status" value="1"/>
</dbReference>
<dbReference type="Pfam" id="PF16179">
    <property type="entry name" value="RHD_dimer"/>
    <property type="match status" value="1"/>
</dbReference>
<feature type="repeat" description="ANK" evidence="1">
    <location>
        <begin position="562"/>
        <end position="594"/>
    </location>
</feature>
<accession>A0A834KFC3</accession>
<sequence>MPEYKNFAAMKGIFDDLQDYGTCGNDLMFISSTNALSLYNNHIDSNVNFNIESPMSTTSSPSHMPTYMSLDDYTAIGEPHLIITEQPVEKFRFRYKSEMIGTHGSLVAASNTTAHKKCAPTVQLRNFQDKAIIRCTLVTSDDRKERLPHAHHLVRRTGHKDQDDPHEIEVSQENGFTAAFYGMGIIHTAKKHIKDELVRKLQFELLEERKRKNINAILSTRDEVQIKADADIYQKSINLNSVSLCFQAFIKDRNNIMTPVTEPVYSNPINNLKSALTGELKICRIDKFTSSCEGGEEVFILVEKVGKKNIKIKFFELNEDDIEIWSDYGRFSELDVHHQYAIVFRTPPYKDINITSSKEVFIQLERPSDHDCSEPIKFTYKPSDKILGRKRPRTSYSNSIELAQSLSTMQNNDSFTKLNDSQEISKELKDILLEGCSSSEYRNFLQGVDLDRYMKLLNNSEEEGLTWDGPSTKKLDDDIIFAKNIVFEAINIVQKEINDKNGEISPNKKKQLKKLLMDRSTYGDSPLHVALRYGQRDLVKYILILMGTDPEYQILVNIQNSSGKTPLHYAVLQNQPIIIKALLTLGADPSICDDHGFSPLHTAVRIPNAGACVDTLLSNKLIDIENYNDLGWTSLQLAAEAGSFDAVCSLVRAGANVNNTDKSYGRTVLHIAVEGGHKEIVEFLLRNSDIDINKSNFSGNTALHTAVAYSGTRAKELCKLLMEYGADPHIQNNSSSSLDDMEQEVNEVNIKVEVESEEENIDETVGQSSFDLATNKPEILQLLMGRDSNTQEENKLISSIKEEILNEDTKSNWLNNENKQKLAAILDKTKGWEKLAKHLNLEFLLQSLCQNSLSPSLLLLNYIDVQGDITLTQMHDFLNEIKEVEAALFIIDFVRHQ</sequence>
<dbReference type="GO" id="GO:0001228">
    <property type="term" value="F:DNA-binding transcription activator activity, RNA polymerase II-specific"/>
    <property type="evidence" value="ECO:0007669"/>
    <property type="project" value="UniProtKB-ARBA"/>
</dbReference>
<feature type="repeat" description="ANK" evidence="1">
    <location>
        <begin position="698"/>
        <end position="733"/>
    </location>
</feature>
<dbReference type="PROSITE" id="PS50088">
    <property type="entry name" value="ANK_REPEAT"/>
    <property type="match status" value="5"/>
</dbReference>
<proteinExistence type="predicted"/>
<keyword evidence="4" id="KW-1185">Reference proteome</keyword>
<dbReference type="Gene3D" id="2.60.40.340">
    <property type="entry name" value="Rel homology domain (RHD), DNA-binding domain"/>
    <property type="match status" value="1"/>
</dbReference>
<keyword evidence="1" id="KW-0040">ANK repeat</keyword>
<dbReference type="GO" id="GO:0005737">
    <property type="term" value="C:cytoplasm"/>
    <property type="evidence" value="ECO:0007669"/>
    <property type="project" value="InterPro"/>
</dbReference>
<dbReference type="SMART" id="SM00429">
    <property type="entry name" value="IPT"/>
    <property type="match status" value="1"/>
</dbReference>
<dbReference type="InterPro" id="IPR032397">
    <property type="entry name" value="RHD_dimer"/>
</dbReference>
<dbReference type="SUPFAM" id="SSF81296">
    <property type="entry name" value="E set domains"/>
    <property type="match status" value="1"/>
</dbReference>
<dbReference type="Pfam" id="PF00554">
    <property type="entry name" value="RHD_DNA_bind"/>
    <property type="match status" value="1"/>
</dbReference>
<dbReference type="Pfam" id="PF12796">
    <property type="entry name" value="Ank_2"/>
    <property type="match status" value="2"/>
</dbReference>
<protein>
    <recommendedName>
        <fullName evidence="2">RHD domain-containing protein</fullName>
    </recommendedName>
</protein>
<dbReference type="InterPro" id="IPR033926">
    <property type="entry name" value="IPT_NFkappaB"/>
</dbReference>
<feature type="repeat" description="ANK" evidence="1">
    <location>
        <begin position="664"/>
        <end position="688"/>
    </location>
</feature>
<dbReference type="AlphaFoldDB" id="A0A834KFC3"/>
<dbReference type="SUPFAM" id="SSF49417">
    <property type="entry name" value="p53-like transcription factors"/>
    <property type="match status" value="1"/>
</dbReference>
<dbReference type="GO" id="GO:0045087">
    <property type="term" value="P:innate immune response"/>
    <property type="evidence" value="ECO:0007669"/>
    <property type="project" value="UniProtKB-ARBA"/>
</dbReference>
<dbReference type="PROSITE" id="PS50254">
    <property type="entry name" value="REL_2"/>
    <property type="match status" value="1"/>
</dbReference>
<dbReference type="InterPro" id="IPR000451">
    <property type="entry name" value="NFkB/Dor"/>
</dbReference>
<dbReference type="PROSITE" id="PS50297">
    <property type="entry name" value="ANK_REP_REGION"/>
    <property type="match status" value="5"/>
</dbReference>
<dbReference type="GO" id="GO:0002225">
    <property type="term" value="P:positive regulation of antimicrobial peptide production"/>
    <property type="evidence" value="ECO:0007669"/>
    <property type="project" value="UniProtKB-ARBA"/>
</dbReference>
<dbReference type="PANTHER" id="PTHR24169">
    <property type="entry name" value="NUCLEAR FACTOR NF-KAPPA-B PROTEIN"/>
    <property type="match status" value="1"/>
</dbReference>
<dbReference type="InterPro" id="IPR011029">
    <property type="entry name" value="DEATH-like_dom_sf"/>
</dbReference>
<dbReference type="InterPro" id="IPR002909">
    <property type="entry name" value="IPT_dom"/>
</dbReference>
<dbReference type="GO" id="GO:0000978">
    <property type="term" value="F:RNA polymerase II cis-regulatory region sequence-specific DNA binding"/>
    <property type="evidence" value="ECO:0007669"/>
    <property type="project" value="TreeGrafter"/>
</dbReference>
<dbReference type="Gene3D" id="2.60.40.10">
    <property type="entry name" value="Immunoglobulins"/>
    <property type="match status" value="1"/>
</dbReference>
<evidence type="ECO:0000259" key="2">
    <source>
        <dbReference type="PROSITE" id="PS50254"/>
    </source>
</evidence>
<feature type="repeat" description="ANK" evidence="1">
    <location>
        <begin position="522"/>
        <end position="543"/>
    </location>
</feature>
<dbReference type="InterPro" id="IPR037059">
    <property type="entry name" value="RHD_DNA_bind_dom_sf"/>
</dbReference>
<dbReference type="EMBL" id="JACSDZ010000004">
    <property type="protein sequence ID" value="KAF7405756.1"/>
    <property type="molecule type" value="Genomic_DNA"/>
</dbReference>
<dbReference type="InterPro" id="IPR002110">
    <property type="entry name" value="Ankyrin_rpt"/>
</dbReference>
<dbReference type="Gene3D" id="1.25.40.20">
    <property type="entry name" value="Ankyrin repeat-containing domain"/>
    <property type="match status" value="1"/>
</dbReference>
<feature type="repeat" description="ANK" evidence="1">
    <location>
        <begin position="630"/>
        <end position="662"/>
    </location>
</feature>
<feature type="domain" description="RHD" evidence="2">
    <location>
        <begin position="76"/>
        <end position="276"/>
    </location>
</feature>
<dbReference type="PRINTS" id="PR00057">
    <property type="entry name" value="NFKBTNSCPFCT"/>
</dbReference>
<dbReference type="GO" id="GO:0048935">
    <property type="term" value="P:peripheral nervous system neuron development"/>
    <property type="evidence" value="ECO:0007669"/>
    <property type="project" value="UniProtKB-ARBA"/>
</dbReference>
<dbReference type="GO" id="GO:0008063">
    <property type="term" value="P:Toll signaling pathway"/>
    <property type="evidence" value="ECO:0007669"/>
    <property type="project" value="UniProtKB-ARBA"/>
</dbReference>
<dbReference type="PRINTS" id="PR01415">
    <property type="entry name" value="ANKYRIN"/>
</dbReference>
<organism evidence="3 4">
    <name type="scientific">Vespula germanica</name>
    <name type="common">German yellow jacket</name>
    <name type="synonym">Paravespula germanica</name>
    <dbReference type="NCBI Taxonomy" id="30212"/>
    <lineage>
        <taxon>Eukaryota</taxon>
        <taxon>Metazoa</taxon>
        <taxon>Ecdysozoa</taxon>
        <taxon>Arthropoda</taxon>
        <taxon>Hexapoda</taxon>
        <taxon>Insecta</taxon>
        <taxon>Pterygota</taxon>
        <taxon>Neoptera</taxon>
        <taxon>Endopterygota</taxon>
        <taxon>Hymenoptera</taxon>
        <taxon>Apocrita</taxon>
        <taxon>Aculeata</taxon>
        <taxon>Vespoidea</taxon>
        <taxon>Vespidae</taxon>
        <taxon>Vespinae</taxon>
        <taxon>Vespula</taxon>
    </lineage>
</organism>
<comment type="caution">
    <text evidence="3">The sequence shown here is derived from an EMBL/GenBank/DDBJ whole genome shotgun (WGS) entry which is preliminary data.</text>
</comment>
<dbReference type="InterPro" id="IPR013783">
    <property type="entry name" value="Ig-like_fold"/>
</dbReference>
<dbReference type="PANTHER" id="PTHR24169:SF28">
    <property type="entry name" value="NUCLEAR FACTOR NF-KAPPA-B P110 SUBUNIT"/>
    <property type="match status" value="1"/>
</dbReference>
<evidence type="ECO:0000313" key="4">
    <source>
        <dbReference type="Proteomes" id="UP000617340"/>
    </source>
</evidence>
<evidence type="ECO:0000313" key="3">
    <source>
        <dbReference type="EMBL" id="KAF7405756.1"/>
    </source>
</evidence>
<reference evidence="3" key="1">
    <citation type="journal article" date="2020" name="G3 (Bethesda)">
        <title>High-Quality Assemblies for Three Invasive Social Wasps from the &lt;i&gt;Vespula&lt;/i&gt; Genus.</title>
        <authorList>
            <person name="Harrop T.W.R."/>
            <person name="Guhlin J."/>
            <person name="McLaughlin G.M."/>
            <person name="Permina E."/>
            <person name="Stockwell P."/>
            <person name="Gilligan J."/>
            <person name="Le Lec M.F."/>
            <person name="Gruber M.A.M."/>
            <person name="Quinn O."/>
            <person name="Lovegrove M."/>
            <person name="Duncan E.J."/>
            <person name="Remnant E.J."/>
            <person name="Van Eeckhoven J."/>
            <person name="Graham B."/>
            <person name="Knapp R.A."/>
            <person name="Langford K.W."/>
            <person name="Kronenberg Z."/>
            <person name="Press M.O."/>
            <person name="Eacker S.M."/>
            <person name="Wilson-Rankin E.E."/>
            <person name="Purcell J."/>
            <person name="Lester P.J."/>
            <person name="Dearden P.K."/>
        </authorList>
    </citation>
    <scope>NUCLEOTIDE SEQUENCE</scope>
    <source>
        <strain evidence="3">Linc-1</strain>
    </source>
</reference>
<dbReference type="GO" id="GO:0035206">
    <property type="term" value="P:regulation of hemocyte proliferation"/>
    <property type="evidence" value="ECO:0007669"/>
    <property type="project" value="UniProtKB-ARBA"/>
</dbReference>
<dbReference type="InterPro" id="IPR008967">
    <property type="entry name" value="p53-like_TF_DNA-bd_sf"/>
</dbReference>
<dbReference type="CDD" id="cd01177">
    <property type="entry name" value="IPT_NFkappaB"/>
    <property type="match status" value="1"/>
</dbReference>
<dbReference type="Proteomes" id="UP000617340">
    <property type="component" value="Unassembled WGS sequence"/>
</dbReference>
<dbReference type="Gene3D" id="1.10.533.10">
    <property type="entry name" value="Death Domain, Fas"/>
    <property type="match status" value="1"/>
</dbReference>
<dbReference type="InterPro" id="IPR011539">
    <property type="entry name" value="RHD_DNA_bind_dom"/>
</dbReference>
<dbReference type="InterPro" id="IPR036770">
    <property type="entry name" value="Ankyrin_rpt-contain_sf"/>
</dbReference>
<evidence type="ECO:0000256" key="1">
    <source>
        <dbReference type="PROSITE-ProRule" id="PRU00023"/>
    </source>
</evidence>
<dbReference type="FunFam" id="2.60.40.10:FF:000046">
    <property type="entry name" value="Nuclear factor NF-kappa-B p105 subunit"/>
    <property type="match status" value="1"/>
</dbReference>
<dbReference type="InterPro" id="IPR014756">
    <property type="entry name" value="Ig_E-set"/>
</dbReference>
<dbReference type="SUPFAM" id="SSF48403">
    <property type="entry name" value="Ankyrin repeat"/>
    <property type="match status" value="1"/>
</dbReference>
<gene>
    <name evidence="3" type="ORF">HZH68_005125</name>
</gene>
<name>A0A834KFC3_VESGE</name>
<dbReference type="SMART" id="SM00248">
    <property type="entry name" value="ANK"/>
    <property type="match status" value="6"/>
</dbReference>